<dbReference type="InterPro" id="IPR043968">
    <property type="entry name" value="SGNH"/>
</dbReference>
<evidence type="ECO:0000313" key="2">
    <source>
        <dbReference type="EMBL" id="CAJ0604886.1"/>
    </source>
</evidence>
<comment type="caution">
    <text evidence="2">The sequence shown here is derived from an EMBL/GenBank/DDBJ whole genome shotgun (WGS) entry which is preliminary data.</text>
</comment>
<proteinExistence type="predicted"/>
<dbReference type="EMBL" id="CATQJL010000316">
    <property type="protein sequence ID" value="CAJ0604886.1"/>
    <property type="molecule type" value="Genomic_DNA"/>
</dbReference>
<dbReference type="GO" id="GO:0000271">
    <property type="term" value="P:polysaccharide biosynthetic process"/>
    <property type="evidence" value="ECO:0007669"/>
    <property type="project" value="TreeGrafter"/>
</dbReference>
<accession>A0AA36H6W8</accession>
<organism evidence="2 3">
    <name type="scientific">Cylicocyclus nassatus</name>
    <name type="common">Nematode worm</name>
    <dbReference type="NCBI Taxonomy" id="53992"/>
    <lineage>
        <taxon>Eukaryota</taxon>
        <taxon>Metazoa</taxon>
        <taxon>Ecdysozoa</taxon>
        <taxon>Nematoda</taxon>
        <taxon>Chromadorea</taxon>
        <taxon>Rhabditida</taxon>
        <taxon>Rhabditina</taxon>
        <taxon>Rhabditomorpha</taxon>
        <taxon>Strongyloidea</taxon>
        <taxon>Strongylidae</taxon>
        <taxon>Cylicocyclus</taxon>
    </lineage>
</organism>
<name>A0AA36H6W8_CYLNA</name>
<sequence length="421" mass="48533">MCKIFGVFAVGYFYVLRFDRKQILDDLTWAYTYSSNLQPIFQKLGYWDQLSTYRFFVHAWSLGVELQYYLIVPFIMGVALCFGHNARIKLFSTIGVFSVIFQLYAPPKVSYGFLLSRIWQFMCGSIAYEFSKPFLSKDKSLLRQEEKNSSENAAYKQDKTELSYKGYKKVNWAAMPSATGMYLPKQIDKAEIGYTIEWNLRESRKKYFAMPCSKDGDTQRYTNYKNNEPELQCVAKGNATAKVLVLGNSIAYRAYPLIHNILKGRYRSLRLFPGSGCPSLSNWCAALTKATKKVVQHEKPDIVLYMHHSLKTPFVAPVKDLKKDRIYKEFQGNIDFISKYAKHIVIDMPYYTPPFNVGAKLARRLQLGLLPGDEFVVTWEVSTHQPNTISSTAAEFTELQQMHHEQHKRGQEELLAKTGCH</sequence>
<dbReference type="Proteomes" id="UP001176961">
    <property type="component" value="Unassembled WGS sequence"/>
</dbReference>
<keyword evidence="3" id="KW-1185">Reference proteome</keyword>
<reference evidence="2" key="1">
    <citation type="submission" date="2023-07" db="EMBL/GenBank/DDBJ databases">
        <authorList>
            <consortium name="CYATHOMIX"/>
        </authorList>
    </citation>
    <scope>NUCLEOTIDE SEQUENCE</scope>
    <source>
        <strain evidence="2">N/A</strain>
    </source>
</reference>
<dbReference type="InterPro" id="IPR050879">
    <property type="entry name" value="Acyltransferase_3"/>
</dbReference>
<feature type="domain" description="SGNH" evidence="1">
    <location>
        <begin position="230"/>
        <end position="364"/>
    </location>
</feature>
<evidence type="ECO:0000259" key="1">
    <source>
        <dbReference type="Pfam" id="PF19040"/>
    </source>
</evidence>
<dbReference type="PANTHER" id="PTHR23028:SF53">
    <property type="entry name" value="ACYL_TRANSF_3 DOMAIN-CONTAINING PROTEIN"/>
    <property type="match status" value="1"/>
</dbReference>
<gene>
    <name evidence="2" type="ORF">CYNAS_LOCUS16869</name>
</gene>
<dbReference type="GO" id="GO:0016020">
    <property type="term" value="C:membrane"/>
    <property type="evidence" value="ECO:0007669"/>
    <property type="project" value="TreeGrafter"/>
</dbReference>
<dbReference type="AlphaFoldDB" id="A0AA36H6W8"/>
<evidence type="ECO:0000313" key="3">
    <source>
        <dbReference type="Proteomes" id="UP001176961"/>
    </source>
</evidence>
<protein>
    <recommendedName>
        <fullName evidence="1">SGNH domain-containing protein</fullName>
    </recommendedName>
</protein>
<dbReference type="PANTHER" id="PTHR23028">
    <property type="entry name" value="ACETYLTRANSFERASE"/>
    <property type="match status" value="1"/>
</dbReference>
<dbReference type="Pfam" id="PF19040">
    <property type="entry name" value="SGNH"/>
    <property type="match status" value="1"/>
</dbReference>